<dbReference type="Proteomes" id="UP001430954">
    <property type="component" value="Unassembled WGS sequence"/>
</dbReference>
<evidence type="ECO:0000256" key="1">
    <source>
        <dbReference type="SAM" id="SignalP"/>
    </source>
</evidence>
<dbReference type="InterPro" id="IPR050583">
    <property type="entry name" value="Mycobacterial_A85_antigen"/>
</dbReference>
<keyword evidence="1" id="KW-0732">Signal</keyword>
<reference evidence="2 3" key="1">
    <citation type="submission" date="2021-09" db="EMBL/GenBank/DDBJ databases">
        <title>Lysobacter sp. 13A isolated from the river sediment.</title>
        <authorList>
            <person name="Liu H."/>
            <person name="Li S."/>
            <person name="Mao S."/>
        </authorList>
    </citation>
    <scope>NUCLEOTIDE SEQUENCE [LARGE SCALE GENOMIC DNA]</scope>
    <source>
        <strain evidence="2 3">13A</strain>
    </source>
</reference>
<dbReference type="PANTHER" id="PTHR48098">
    <property type="entry name" value="ENTEROCHELIN ESTERASE-RELATED"/>
    <property type="match status" value="1"/>
</dbReference>
<accession>A0ABS7T2R2</accession>
<name>A0ABS7T2R2_9GAMM</name>
<proteinExistence type="predicted"/>
<organism evidence="2 3">
    <name type="scientific">Novilysobacter selenitireducens</name>
    <dbReference type="NCBI Taxonomy" id="2872639"/>
    <lineage>
        <taxon>Bacteria</taxon>
        <taxon>Pseudomonadati</taxon>
        <taxon>Pseudomonadota</taxon>
        <taxon>Gammaproteobacteria</taxon>
        <taxon>Lysobacterales</taxon>
        <taxon>Lysobacteraceae</taxon>
        <taxon>Novilysobacter</taxon>
    </lineage>
</organism>
<dbReference type="RefSeq" id="WP_223674372.1">
    <property type="nucleotide sequence ID" value="NZ_JAINZW010000001.1"/>
</dbReference>
<dbReference type="InterPro" id="IPR029058">
    <property type="entry name" value="AB_hydrolase_fold"/>
</dbReference>
<evidence type="ECO:0000313" key="2">
    <source>
        <dbReference type="EMBL" id="MBZ4038165.1"/>
    </source>
</evidence>
<protein>
    <recommendedName>
        <fullName evidence="4">Esterase</fullName>
    </recommendedName>
</protein>
<gene>
    <name evidence="2" type="ORF">K6753_01275</name>
</gene>
<dbReference type="EMBL" id="JAINZW010000001">
    <property type="protein sequence ID" value="MBZ4038165.1"/>
    <property type="molecule type" value="Genomic_DNA"/>
</dbReference>
<evidence type="ECO:0000313" key="3">
    <source>
        <dbReference type="Proteomes" id="UP001430954"/>
    </source>
</evidence>
<dbReference type="Gene3D" id="3.40.50.1820">
    <property type="entry name" value="alpha/beta hydrolase"/>
    <property type="match status" value="2"/>
</dbReference>
<dbReference type="Pfam" id="PF00756">
    <property type="entry name" value="Esterase"/>
    <property type="match status" value="2"/>
</dbReference>
<evidence type="ECO:0008006" key="4">
    <source>
        <dbReference type="Google" id="ProtNLM"/>
    </source>
</evidence>
<keyword evidence="3" id="KW-1185">Reference proteome</keyword>
<feature type="chain" id="PRO_5047527880" description="Esterase" evidence="1">
    <location>
        <begin position="22"/>
        <end position="597"/>
    </location>
</feature>
<sequence length="597" mass="65529">MRAALRFATILLVAFTTPAFAATPARVETHHFTPPAFAPEKVRVDVHLPPDYDPDARPGYPVLYLHDGQDAPAVRLRETLADLYERDAIAPVIVAAVHMLPDRMGTYGLSDRQAGTAVVANTKYGPVGTRAHDYAQWVATGLLPAIDARYNTRPTPDARATLGWSLGALAAFNLGWQYPDLFARVGMFSPSLWLSDDTTDADTVQRTRLVQRFVHDGPPRVGMRLFLGIGDTEETDDRDGDGTNDALDDVRDFALGWNTDEASIEAGTGLRGLAQSGYKVDADHATAPGRSDVALHVLPGGQHNQASWVELLPQFLRWAYTRTAPPLDATGTTLGWAQVPSAHVPARDVDIWLPPGYGDDPDARYPVLYMHDGQNLFDPALSYTGVDWGVDEAMTRLIQSGRIPPAIVVGIWNTPARFPEYMPRKPVPPQGLDFGPGNGPPLPVERIASDAYLRFLVEELKPRIDATFRTKPGREDTAIAGSSMGGLVSIYAAAEYPDVFGRVGAVSTHWPVGGGLVIDWLADHLPYPATHRLWFDHGTATLDAQYAPYQQRMDRVLREAGYVEGDNWVTRVYEGAEHNEAAWRARMDEVLVFLLAK</sequence>
<comment type="caution">
    <text evidence="2">The sequence shown here is derived from an EMBL/GenBank/DDBJ whole genome shotgun (WGS) entry which is preliminary data.</text>
</comment>
<feature type="signal peptide" evidence="1">
    <location>
        <begin position="1"/>
        <end position="21"/>
    </location>
</feature>
<dbReference type="InterPro" id="IPR000801">
    <property type="entry name" value="Esterase-like"/>
</dbReference>
<dbReference type="SUPFAM" id="SSF53474">
    <property type="entry name" value="alpha/beta-Hydrolases"/>
    <property type="match status" value="2"/>
</dbReference>
<dbReference type="PANTHER" id="PTHR48098:SF6">
    <property type="entry name" value="FERRI-BACILLIBACTIN ESTERASE BESA"/>
    <property type="match status" value="1"/>
</dbReference>